<dbReference type="AlphaFoldDB" id="A0A064CFT3"/>
<dbReference type="RefSeq" id="WP_036340133.1">
    <property type="nucleotide sequence ID" value="NZ_JALN02000001.1"/>
</dbReference>
<feature type="transmembrane region" description="Helical" evidence="1">
    <location>
        <begin position="12"/>
        <end position="31"/>
    </location>
</feature>
<keyword evidence="1" id="KW-0472">Membrane</keyword>
<accession>A0A064CFT3</accession>
<reference evidence="2" key="1">
    <citation type="submission" date="2014-05" db="EMBL/GenBank/DDBJ databases">
        <title>Genome sequence of Mycobacterium aromaticivorans strain JS19b1T (= DSM 45407T).</title>
        <authorList>
            <person name="Kwak Y."/>
            <person name="Park G.-S."/>
            <person name="Li Q.X."/>
            <person name="Lee S.-E."/>
            <person name="Shin J.-H."/>
        </authorList>
    </citation>
    <scope>NUCLEOTIDE SEQUENCE [LARGE SCALE GENOMIC DNA]</scope>
    <source>
        <strain evidence="2">JS19b1</strain>
    </source>
</reference>
<proteinExistence type="predicted"/>
<comment type="caution">
    <text evidence="2">The sequence shown here is derived from an EMBL/GenBank/DDBJ whole genome shotgun (WGS) entry which is preliminary data.</text>
</comment>
<protein>
    <submittedName>
        <fullName evidence="2">Uncharacterized protein</fullName>
    </submittedName>
</protein>
<dbReference type="InterPro" id="IPR011047">
    <property type="entry name" value="Quinoprotein_ADH-like_sf"/>
</dbReference>
<dbReference type="Proteomes" id="UP000022835">
    <property type="component" value="Unassembled WGS sequence"/>
</dbReference>
<keyword evidence="1" id="KW-0812">Transmembrane</keyword>
<dbReference type="OrthoDB" id="5182370at2"/>
<evidence type="ECO:0000256" key="1">
    <source>
        <dbReference type="SAM" id="Phobius"/>
    </source>
</evidence>
<evidence type="ECO:0000313" key="3">
    <source>
        <dbReference type="Proteomes" id="UP000022835"/>
    </source>
</evidence>
<sequence>MVRPERRTKGDLVAAATIALVVAVIAALFWWNSSARATISRPATSPAPNPIPARVVPDTLQQLWTASSPRTLSPIVVGGTVVTGDGRTVDGHDPQNGQIRWTFARDTNLCGVSYVYDLAVAVYPDVRGCGQVSSINGGTGRRGPTRTAYADKQVVLSSNGSAVLSAGPTRLELWRSDLVRMLSYGEIDARVKPVNQGIGAGCTLMSAAASDEAVSVTEACRDQKDLRLTLLKPAKEEDEPDTKNVPLPGVSADSEARVLAVSGTTTAVYLPSPQPQIVVYDDTGTKIASTLLKKAPVLASSAQAVTHAGDLYTWWTGDSVEVFDARLSYRYTIEASAAVAPLGPGAMMAGRLLIPLTNGIGVYDPTSGTSERIIAVAHPAGTGPVVPAVTGSTVIEQHGEALAVFGPKA</sequence>
<name>A0A064CFT3_9MYCO</name>
<dbReference type="eggNOG" id="COG1376">
    <property type="taxonomic scope" value="Bacteria"/>
</dbReference>
<keyword evidence="3" id="KW-1185">Reference proteome</keyword>
<gene>
    <name evidence="2" type="ORF">Y900_006170</name>
</gene>
<keyword evidence="1" id="KW-1133">Transmembrane helix</keyword>
<dbReference type="SUPFAM" id="SSF50998">
    <property type="entry name" value="Quinoprotein alcohol dehydrogenase-like"/>
    <property type="match status" value="2"/>
</dbReference>
<evidence type="ECO:0000313" key="2">
    <source>
        <dbReference type="EMBL" id="KDE98536.1"/>
    </source>
</evidence>
<dbReference type="EMBL" id="JALN02000001">
    <property type="protein sequence ID" value="KDE98536.1"/>
    <property type="molecule type" value="Genomic_DNA"/>
</dbReference>
<dbReference type="Gene3D" id="2.130.10.10">
    <property type="entry name" value="YVTN repeat-like/Quinoprotein amine dehydrogenase"/>
    <property type="match status" value="1"/>
</dbReference>
<dbReference type="STRING" id="1440774.Y900_006170"/>
<dbReference type="InterPro" id="IPR015943">
    <property type="entry name" value="WD40/YVTN_repeat-like_dom_sf"/>
</dbReference>
<organism evidence="2 3">
    <name type="scientific">Mycolicibacterium aromaticivorans JS19b1 = JCM 16368</name>
    <dbReference type="NCBI Taxonomy" id="1440774"/>
    <lineage>
        <taxon>Bacteria</taxon>
        <taxon>Bacillati</taxon>
        <taxon>Actinomycetota</taxon>
        <taxon>Actinomycetes</taxon>
        <taxon>Mycobacteriales</taxon>
        <taxon>Mycobacteriaceae</taxon>
        <taxon>Mycolicibacterium</taxon>
    </lineage>
</organism>